<keyword evidence="2" id="KW-1185">Reference proteome</keyword>
<comment type="caution">
    <text evidence="1">The sequence shown here is derived from an EMBL/GenBank/DDBJ whole genome shotgun (WGS) entry which is preliminary data.</text>
</comment>
<reference evidence="1" key="1">
    <citation type="submission" date="2020-07" db="EMBL/GenBank/DDBJ databases">
        <title>Ethylene signaling mediates host invasion by parasitic plants.</title>
        <authorList>
            <person name="Yoshida S."/>
        </authorList>
    </citation>
    <scope>NUCLEOTIDE SEQUENCE</scope>
    <source>
        <strain evidence="1">Okayama</strain>
    </source>
</reference>
<sequence length="59" mass="6891">MDARRTLLDELMGSALRADFGRFMFEHNLGSDRVYEPTRLPNFWSGVSPILHDPKLKER</sequence>
<dbReference type="AlphaFoldDB" id="A0A830BZY0"/>
<gene>
    <name evidence="1" type="ORF">PHJA_001370000</name>
</gene>
<organism evidence="1 2">
    <name type="scientific">Phtheirospermum japonicum</name>
    <dbReference type="NCBI Taxonomy" id="374723"/>
    <lineage>
        <taxon>Eukaryota</taxon>
        <taxon>Viridiplantae</taxon>
        <taxon>Streptophyta</taxon>
        <taxon>Embryophyta</taxon>
        <taxon>Tracheophyta</taxon>
        <taxon>Spermatophyta</taxon>
        <taxon>Magnoliopsida</taxon>
        <taxon>eudicotyledons</taxon>
        <taxon>Gunneridae</taxon>
        <taxon>Pentapetalae</taxon>
        <taxon>asterids</taxon>
        <taxon>lamiids</taxon>
        <taxon>Lamiales</taxon>
        <taxon>Orobanchaceae</taxon>
        <taxon>Orobanchaceae incertae sedis</taxon>
        <taxon>Phtheirospermum</taxon>
    </lineage>
</organism>
<protein>
    <submittedName>
        <fullName evidence="1">Transcription factor rf2b</fullName>
    </submittedName>
</protein>
<dbReference type="Proteomes" id="UP000653305">
    <property type="component" value="Unassembled WGS sequence"/>
</dbReference>
<proteinExistence type="predicted"/>
<evidence type="ECO:0000313" key="2">
    <source>
        <dbReference type="Proteomes" id="UP000653305"/>
    </source>
</evidence>
<name>A0A830BZY0_9LAMI</name>
<evidence type="ECO:0000313" key="1">
    <source>
        <dbReference type="EMBL" id="GFP92259.1"/>
    </source>
</evidence>
<accession>A0A830BZY0</accession>
<dbReference type="EMBL" id="BMAC01000274">
    <property type="protein sequence ID" value="GFP92259.1"/>
    <property type="molecule type" value="Genomic_DNA"/>
</dbReference>